<dbReference type="Pfam" id="PF08361">
    <property type="entry name" value="TetR_C_2"/>
    <property type="match status" value="1"/>
</dbReference>
<feature type="domain" description="Transcription regulator MAATS C-terminal" evidence="4">
    <location>
        <begin position="2"/>
        <end position="63"/>
    </location>
</feature>
<dbReference type="InterPro" id="IPR013572">
    <property type="entry name" value="Tscrpt_reg_MAATS_C"/>
</dbReference>
<evidence type="ECO:0000313" key="6">
    <source>
        <dbReference type="Proteomes" id="UP000244334"/>
    </source>
</evidence>
<comment type="caution">
    <text evidence="5">The sequence shown here is derived from an EMBL/GenBank/DDBJ whole genome shotgun (WGS) entry which is preliminary data.</text>
</comment>
<gene>
    <name evidence="5" type="ORF">ACZ87_01217</name>
</gene>
<accession>A0A328TP36</accession>
<keyword evidence="3" id="KW-0804">Transcription</keyword>
<dbReference type="GO" id="GO:0003677">
    <property type="term" value="F:DNA binding"/>
    <property type="evidence" value="ECO:0007669"/>
    <property type="project" value="InterPro"/>
</dbReference>
<evidence type="ECO:0000256" key="1">
    <source>
        <dbReference type="ARBA" id="ARBA00022491"/>
    </source>
</evidence>
<dbReference type="Proteomes" id="UP000244334">
    <property type="component" value="Unassembled WGS sequence"/>
</dbReference>
<dbReference type="SUPFAM" id="SSF48498">
    <property type="entry name" value="Tetracyclin repressor-like, C-terminal domain"/>
    <property type="match status" value="1"/>
</dbReference>
<keyword evidence="6" id="KW-1185">Reference proteome</keyword>
<dbReference type="InterPro" id="IPR036271">
    <property type="entry name" value="Tet_transcr_reg_TetR-rel_C_sf"/>
</dbReference>
<name>A0A328TP36_9GAMM</name>
<evidence type="ECO:0000256" key="2">
    <source>
        <dbReference type="ARBA" id="ARBA00023015"/>
    </source>
</evidence>
<reference evidence="5" key="1">
    <citation type="submission" date="2018-04" db="EMBL/GenBank/DDBJ databases">
        <title>Genomes of the Obligate Erwinia dacicola and Facultative Enterobacter sp. OLF Endosymbionts of the Olive Fruit fly, Bactrocera oleae.</title>
        <authorList>
            <person name="Estes A.M."/>
            <person name="Hearn D.J."/>
            <person name="Agarwal S."/>
            <person name="Pierson E.A."/>
            <person name="Dunning-Hotopp J.C."/>
        </authorList>
    </citation>
    <scope>NUCLEOTIDE SEQUENCE [LARGE SCALE GENOMIC DNA]</scope>
    <source>
        <strain evidence="5">Oroville</strain>
    </source>
</reference>
<sequence>MQQNLYLECYEKIEEDLQQCINAKQLPENLNTRRVAVVMRGYISGIMENWLFMPESFNRAAAAP</sequence>
<keyword evidence="1" id="KW-0678">Repressor</keyword>
<proteinExistence type="predicted"/>
<organism evidence="5 6">
    <name type="scientific">Candidatus Erwinia dacicola</name>
    <dbReference type="NCBI Taxonomy" id="252393"/>
    <lineage>
        <taxon>Bacteria</taxon>
        <taxon>Pseudomonadati</taxon>
        <taxon>Pseudomonadota</taxon>
        <taxon>Gammaproteobacteria</taxon>
        <taxon>Enterobacterales</taxon>
        <taxon>Erwiniaceae</taxon>
        <taxon>Erwinia</taxon>
    </lineage>
</organism>
<evidence type="ECO:0000256" key="3">
    <source>
        <dbReference type="ARBA" id="ARBA00023163"/>
    </source>
</evidence>
<protein>
    <submittedName>
        <fullName evidence="5">HTH-type transcriptional regulator AcrR</fullName>
    </submittedName>
</protein>
<evidence type="ECO:0000313" key="5">
    <source>
        <dbReference type="EMBL" id="RAP71960.1"/>
    </source>
</evidence>
<keyword evidence="2" id="KW-0805">Transcription regulation</keyword>
<evidence type="ECO:0000259" key="4">
    <source>
        <dbReference type="Pfam" id="PF08361"/>
    </source>
</evidence>
<dbReference type="EMBL" id="LJAM02000078">
    <property type="protein sequence ID" value="RAP71960.1"/>
    <property type="molecule type" value="Genomic_DNA"/>
</dbReference>
<dbReference type="Gene3D" id="1.10.357.10">
    <property type="entry name" value="Tetracycline Repressor, domain 2"/>
    <property type="match status" value="1"/>
</dbReference>
<dbReference type="AlphaFoldDB" id="A0A328TP36"/>